<evidence type="ECO:0000313" key="3">
    <source>
        <dbReference type="Proteomes" id="UP000187191"/>
    </source>
</evidence>
<evidence type="ECO:0000313" key="2">
    <source>
        <dbReference type="EMBL" id="QQC92090.1"/>
    </source>
</evidence>
<dbReference type="EMBL" id="CP065959">
    <property type="protein sequence ID" value="QQC92090.1"/>
    <property type="molecule type" value="Genomic_DNA"/>
</dbReference>
<dbReference type="AlphaFoldDB" id="A0A1P8TDG9"/>
<dbReference type="GO" id="GO:0030638">
    <property type="term" value="P:polyketide metabolic process"/>
    <property type="evidence" value="ECO:0007669"/>
    <property type="project" value="InterPro"/>
</dbReference>
<dbReference type="KEGG" id="ssia:A7J05_08010"/>
<evidence type="ECO:0000313" key="1">
    <source>
        <dbReference type="EMBL" id="APY85663.1"/>
    </source>
</evidence>
<evidence type="ECO:0000313" key="4">
    <source>
        <dbReference type="Proteomes" id="UP000596130"/>
    </source>
</evidence>
<dbReference type="Proteomes" id="UP000187191">
    <property type="component" value="Chromosome"/>
</dbReference>
<protein>
    <submittedName>
        <fullName evidence="2">Ester cyclase</fullName>
    </submittedName>
</protein>
<dbReference type="Pfam" id="PF07366">
    <property type="entry name" value="SnoaL"/>
    <property type="match status" value="1"/>
</dbReference>
<sequence>MSAAVSTDAAGETITGMVHEIWTQGHFEAVPRFIHPDYTMLDERAEIRLRGRQAFTETVAAFRGLFDEPRMRVTHLVSGQDMVAYRWELTGRISDTKLLTPVLQAIERHVPDVRLISHRGLSIARLEDGLIIEEWSEADNTAMSQQLGWWK</sequence>
<organism evidence="2 4">
    <name type="scientific">Streptomyces alfalfae</name>
    <dbReference type="NCBI Taxonomy" id="1642299"/>
    <lineage>
        <taxon>Bacteria</taxon>
        <taxon>Bacillati</taxon>
        <taxon>Actinomycetota</taxon>
        <taxon>Actinomycetes</taxon>
        <taxon>Kitasatosporales</taxon>
        <taxon>Streptomycetaceae</taxon>
        <taxon>Streptomyces</taxon>
    </lineage>
</organism>
<dbReference type="InterPro" id="IPR032710">
    <property type="entry name" value="NTF2-like_dom_sf"/>
</dbReference>
<dbReference type="Gene3D" id="3.10.450.50">
    <property type="match status" value="1"/>
</dbReference>
<dbReference type="SUPFAM" id="SSF54427">
    <property type="entry name" value="NTF2-like"/>
    <property type="match status" value="1"/>
</dbReference>
<reference evidence="1 3" key="1">
    <citation type="submission" date="2016-05" db="EMBL/GenBank/DDBJ databases">
        <authorList>
            <person name="Gu J."/>
        </authorList>
    </citation>
    <scope>NUCLEOTIDE SEQUENCE [LARGE SCALE GENOMIC DNA]</scope>
    <source>
        <strain evidence="1 3">ACCC40021</strain>
    </source>
</reference>
<reference evidence="2 4" key="2">
    <citation type="submission" date="2020-12" db="EMBL/GenBank/DDBJ databases">
        <title>Identification and biosynthesis of polyene macrolides produced by Streptomyces alfalfae Men-myco-93-63.</title>
        <authorList>
            <person name="Liu D."/>
            <person name="Li Y."/>
            <person name="Liu L."/>
            <person name="Han X."/>
            <person name="Shen F."/>
        </authorList>
    </citation>
    <scope>NUCLEOTIDE SEQUENCE [LARGE SCALE GENOMIC DNA]</scope>
    <source>
        <strain evidence="2 4">Men-myco-93-63</strain>
    </source>
</reference>
<dbReference type="Proteomes" id="UP000596130">
    <property type="component" value="Chromosome"/>
</dbReference>
<accession>A0A1P8TDG9</accession>
<dbReference type="InterPro" id="IPR009959">
    <property type="entry name" value="Cyclase_SnoaL-like"/>
</dbReference>
<name>A0A1P8TDG9_9ACTN</name>
<keyword evidence="3" id="KW-1185">Reference proteome</keyword>
<gene>
    <name evidence="1" type="ORF">A7J05_08010</name>
    <name evidence="2" type="ORF">I8755_29600</name>
</gene>
<dbReference type="RefSeq" id="WP_062773508.1">
    <property type="nucleotide sequence ID" value="NZ_CP015588.1"/>
</dbReference>
<dbReference type="EMBL" id="CP015588">
    <property type="protein sequence ID" value="APY85663.1"/>
    <property type="molecule type" value="Genomic_DNA"/>
</dbReference>
<proteinExistence type="predicted"/>